<evidence type="ECO:0000313" key="2">
    <source>
        <dbReference type="EMBL" id="MWK57133.1"/>
    </source>
</evidence>
<dbReference type="NCBIfam" id="NF033682">
    <property type="entry name" value="retention_LapA"/>
    <property type="match status" value="1"/>
</dbReference>
<gene>
    <name evidence="2" type="ORF">GO594_14205</name>
</gene>
<feature type="region of interest" description="Disordered" evidence="1">
    <location>
        <begin position="68"/>
        <end position="97"/>
    </location>
</feature>
<feature type="compositionally biased region" description="Low complexity" evidence="1">
    <location>
        <begin position="111"/>
        <end position="124"/>
    </location>
</feature>
<feature type="compositionally biased region" description="Polar residues" evidence="1">
    <location>
        <begin position="87"/>
        <end position="97"/>
    </location>
</feature>
<feature type="region of interest" description="Disordered" evidence="1">
    <location>
        <begin position="111"/>
        <end position="133"/>
    </location>
</feature>
<feature type="non-terminal residue" evidence="2">
    <location>
        <position position="173"/>
    </location>
</feature>
<dbReference type="InterPro" id="IPR047777">
    <property type="entry name" value="LapA-like_RM"/>
</dbReference>
<evidence type="ECO:0000313" key="3">
    <source>
        <dbReference type="Proteomes" id="UP000461288"/>
    </source>
</evidence>
<organism evidence="2 3">
    <name type="scientific">Metapseudomonas otitidis</name>
    <dbReference type="NCBI Taxonomy" id="319939"/>
    <lineage>
        <taxon>Bacteria</taxon>
        <taxon>Pseudomonadati</taxon>
        <taxon>Pseudomonadota</taxon>
        <taxon>Gammaproteobacteria</taxon>
        <taxon>Pseudomonadales</taxon>
        <taxon>Pseudomonadaceae</taxon>
        <taxon>Metapseudomonas</taxon>
    </lineage>
</organism>
<protein>
    <submittedName>
        <fullName evidence="2">Retention module-containing protein</fullName>
    </submittedName>
</protein>
<comment type="caution">
    <text evidence="2">The sequence shown here is derived from an EMBL/GenBank/DDBJ whole genome shotgun (WGS) entry which is preliminary data.</text>
</comment>
<dbReference type="AlphaFoldDB" id="A0A7X3H841"/>
<accession>A0A7X3H841</accession>
<dbReference type="EMBL" id="WTFN01000031">
    <property type="protein sequence ID" value="MWK57133.1"/>
    <property type="molecule type" value="Genomic_DNA"/>
</dbReference>
<dbReference type="RefSeq" id="WP_160481184.1">
    <property type="nucleotide sequence ID" value="NZ_WTFN01000031.1"/>
</dbReference>
<dbReference type="Proteomes" id="UP000461288">
    <property type="component" value="Unassembled WGS sequence"/>
</dbReference>
<sequence length="173" mass="16836">MATVIGVVRQVVGEVFAVAGDGTRRPLVEGDRVFAGEQLVTGAEGAVAINLASGGELTLGRDSSTTLSTQMLSAGGDNAAPVEPTADAQQQPPSQQELTDVQQLQAAIEAGADPTQAAEATAAGPGAGAGAGGAGGVGGGHSFVLLSETAGAVDPTIGFPTGPIDFTPLFPQG</sequence>
<reference evidence="2 3" key="1">
    <citation type="submission" date="2019-12" db="EMBL/GenBank/DDBJ databases">
        <title>Draft genome sequence of Pseudomonas otitidis recovered from a chicken carcass.</title>
        <authorList>
            <person name="Vieira T.R."/>
            <person name="Oliviera E.F.C."/>
            <person name="Silva N.M.V."/>
            <person name="Sambrano G.E."/>
            <person name="Cibulski S.P."/>
            <person name="Cardoso M.R.I."/>
        </authorList>
    </citation>
    <scope>NUCLEOTIDE SEQUENCE [LARGE SCALE GENOMIC DNA]</scope>
    <source>
        <strain evidence="2 3">25_K</strain>
    </source>
</reference>
<evidence type="ECO:0000256" key="1">
    <source>
        <dbReference type="SAM" id="MobiDB-lite"/>
    </source>
</evidence>
<name>A0A7X3H841_9GAMM</name>
<proteinExistence type="predicted"/>